<dbReference type="Gene3D" id="3.40.50.720">
    <property type="entry name" value="NAD(P)-binding Rossmann-like Domain"/>
    <property type="match status" value="1"/>
</dbReference>
<organism evidence="2">
    <name type="scientific">marine metagenome</name>
    <dbReference type="NCBI Taxonomy" id="408172"/>
    <lineage>
        <taxon>unclassified sequences</taxon>
        <taxon>metagenomes</taxon>
        <taxon>ecological metagenomes</taxon>
    </lineage>
</organism>
<dbReference type="InterPro" id="IPR002364">
    <property type="entry name" value="Quin_OxRdtase/zeta-crystal_CS"/>
</dbReference>
<dbReference type="Pfam" id="PF00107">
    <property type="entry name" value="ADH_zinc_N"/>
    <property type="match status" value="1"/>
</dbReference>
<evidence type="ECO:0000259" key="1">
    <source>
        <dbReference type="SMART" id="SM00829"/>
    </source>
</evidence>
<proteinExistence type="predicted"/>
<dbReference type="Gene3D" id="3.90.180.10">
    <property type="entry name" value="Medium-chain alcohol dehydrogenases, catalytic domain"/>
    <property type="match status" value="1"/>
</dbReference>
<dbReference type="EMBL" id="UINC01001594">
    <property type="protein sequence ID" value="SUZ84415.1"/>
    <property type="molecule type" value="Genomic_DNA"/>
</dbReference>
<dbReference type="InterPro" id="IPR013154">
    <property type="entry name" value="ADH-like_N"/>
</dbReference>
<name>A0A381QYB4_9ZZZZ</name>
<dbReference type="PANTHER" id="PTHR43677">
    <property type="entry name" value="SHORT-CHAIN DEHYDROGENASE/REDUCTASE"/>
    <property type="match status" value="1"/>
</dbReference>
<dbReference type="Pfam" id="PF08240">
    <property type="entry name" value="ADH_N"/>
    <property type="match status" value="1"/>
</dbReference>
<dbReference type="InterPro" id="IPR011032">
    <property type="entry name" value="GroES-like_sf"/>
</dbReference>
<accession>A0A381QYB4</accession>
<gene>
    <name evidence="2" type="ORF">METZ01_LOCUS37269</name>
</gene>
<dbReference type="InterPro" id="IPR051397">
    <property type="entry name" value="Zn-ADH-like_protein"/>
</dbReference>
<dbReference type="GO" id="GO:0008270">
    <property type="term" value="F:zinc ion binding"/>
    <property type="evidence" value="ECO:0007669"/>
    <property type="project" value="InterPro"/>
</dbReference>
<dbReference type="SUPFAM" id="SSF50129">
    <property type="entry name" value="GroES-like"/>
    <property type="match status" value="1"/>
</dbReference>
<dbReference type="InterPro" id="IPR013149">
    <property type="entry name" value="ADH-like_C"/>
</dbReference>
<dbReference type="InterPro" id="IPR036291">
    <property type="entry name" value="NAD(P)-bd_dom_sf"/>
</dbReference>
<dbReference type="AlphaFoldDB" id="A0A381QYB4"/>
<evidence type="ECO:0000313" key="2">
    <source>
        <dbReference type="EMBL" id="SUZ84415.1"/>
    </source>
</evidence>
<protein>
    <recommendedName>
        <fullName evidence="1">Enoyl reductase (ER) domain-containing protein</fullName>
    </recommendedName>
</protein>
<dbReference type="InterPro" id="IPR020843">
    <property type="entry name" value="ER"/>
</dbReference>
<dbReference type="PROSITE" id="PS01162">
    <property type="entry name" value="QOR_ZETA_CRYSTAL"/>
    <property type="match status" value="1"/>
</dbReference>
<dbReference type="CDD" id="cd08241">
    <property type="entry name" value="QOR1"/>
    <property type="match status" value="1"/>
</dbReference>
<reference evidence="2" key="1">
    <citation type="submission" date="2018-05" db="EMBL/GenBank/DDBJ databases">
        <authorList>
            <person name="Lanie J.A."/>
            <person name="Ng W.-L."/>
            <person name="Kazmierczak K.M."/>
            <person name="Andrzejewski T.M."/>
            <person name="Davidsen T.M."/>
            <person name="Wayne K.J."/>
            <person name="Tettelin H."/>
            <person name="Glass J.I."/>
            <person name="Rusch D."/>
            <person name="Podicherti R."/>
            <person name="Tsui H.-C.T."/>
            <person name="Winkler M.E."/>
        </authorList>
    </citation>
    <scope>NUCLEOTIDE SEQUENCE</scope>
</reference>
<feature type="non-terminal residue" evidence="2">
    <location>
        <position position="1"/>
    </location>
</feature>
<dbReference type="SMART" id="SM00829">
    <property type="entry name" value="PKS_ER"/>
    <property type="match status" value="1"/>
</dbReference>
<dbReference type="SUPFAM" id="SSF51735">
    <property type="entry name" value="NAD(P)-binding Rossmann-fold domains"/>
    <property type="match status" value="1"/>
</dbReference>
<dbReference type="PANTHER" id="PTHR43677:SF4">
    <property type="entry name" value="QUINONE OXIDOREDUCTASE-LIKE PROTEIN 2"/>
    <property type="match status" value="1"/>
</dbReference>
<sequence>VRSNRTGRATPSRKKKDARVKAWQITSLGDPWDELNVVDVDSPPTDLETVRIRVEATDLNFADILQCQGSYQIKQVPPFTPGMNATGTVIDANPNLGFAIGERIVGPTVGPFGGYAEEAILLGERSHGVPDELDAISAMGAHVTHGTAWFALHQRGKVQPGETVLVLAAAGGVGSAAVQMASAFDCWVAAAAAGAQKTDFCRKLGADLVIDYDSDDLYQGIMDATDGRGVDVVYDPVGGRYFDIARRLLAFEGRLLIVGFASGDIPSAPANHALVKNYSIVGVHMGAYRERDLPLVRRCYADVHAALLAGTYGSVVTETIGFDALPHTLKRLANRQTMGRIVFVPTH</sequence>
<dbReference type="GO" id="GO:0016491">
    <property type="term" value="F:oxidoreductase activity"/>
    <property type="evidence" value="ECO:0007669"/>
    <property type="project" value="InterPro"/>
</dbReference>
<feature type="domain" description="Enoyl reductase (ER)" evidence="1">
    <location>
        <begin position="30"/>
        <end position="343"/>
    </location>
</feature>